<keyword evidence="4 18" id="KW-0808">Transferase</keyword>
<evidence type="ECO:0000256" key="9">
    <source>
        <dbReference type="ARBA" id="ARBA00022801"/>
    </source>
</evidence>
<dbReference type="CDD" id="cd06131">
    <property type="entry name" value="DNA_pol_III_epsilon_Ecoli_like"/>
    <property type="match status" value="1"/>
</dbReference>
<feature type="domain" description="Exonuclease" evidence="19">
    <location>
        <begin position="2"/>
        <end position="175"/>
    </location>
</feature>
<feature type="binding site" evidence="16">
    <location>
        <position position="158"/>
    </location>
    <ligand>
        <name>substrate</name>
    </ligand>
</feature>
<keyword evidence="10 18" id="KW-0269">Exonuclease</keyword>
<evidence type="ECO:0000256" key="7">
    <source>
        <dbReference type="ARBA" id="ARBA00022722"/>
    </source>
</evidence>
<dbReference type="InterPro" id="IPR036397">
    <property type="entry name" value="RNaseH_sf"/>
</dbReference>
<organism evidence="20 21">
    <name type="scientific">Halioglobus maricola</name>
    <dbReference type="NCBI Taxonomy" id="2601894"/>
    <lineage>
        <taxon>Bacteria</taxon>
        <taxon>Pseudomonadati</taxon>
        <taxon>Pseudomonadota</taxon>
        <taxon>Gammaproteobacteria</taxon>
        <taxon>Cellvibrionales</taxon>
        <taxon>Halieaceae</taxon>
        <taxon>Halioglobus</taxon>
    </lineage>
</organism>
<evidence type="ECO:0000256" key="11">
    <source>
        <dbReference type="ARBA" id="ARBA00022842"/>
    </source>
</evidence>
<dbReference type="Pfam" id="PF00929">
    <property type="entry name" value="RNase_T"/>
    <property type="match status" value="1"/>
</dbReference>
<keyword evidence="9 18" id="KW-0378">Hydrolase</keyword>
<dbReference type="SMART" id="SM00479">
    <property type="entry name" value="EXOIII"/>
    <property type="match status" value="1"/>
</dbReference>
<evidence type="ECO:0000256" key="14">
    <source>
        <dbReference type="ARBA" id="ARBA00049244"/>
    </source>
</evidence>
<evidence type="ECO:0000259" key="19">
    <source>
        <dbReference type="SMART" id="SM00479"/>
    </source>
</evidence>
<proteinExistence type="predicted"/>
<dbReference type="NCBIfam" id="TIGR01406">
    <property type="entry name" value="dnaQ_proteo"/>
    <property type="match status" value="1"/>
</dbReference>
<keyword evidence="11 17" id="KW-0460">Magnesium</keyword>
<comment type="cofactor">
    <cofactor evidence="17">
        <name>Mg(2+)</name>
        <dbReference type="ChEBI" id="CHEBI:18420"/>
    </cofactor>
    <cofactor evidence="17">
        <name>Mn(2+)</name>
        <dbReference type="ChEBI" id="CHEBI:29035"/>
    </cofactor>
    <text evidence="17">Binds 2 divalent metal cations. Magnesium or manganese.</text>
</comment>
<evidence type="ECO:0000256" key="8">
    <source>
        <dbReference type="ARBA" id="ARBA00022723"/>
    </source>
</evidence>
<comment type="subunit">
    <text evidence="18">DNA polymerase III contains a core (composed of alpha, epsilon and theta chains) that associates with a tau subunit. This core dimerizes to form the POLIII' complex. PolIII' associates with the gamma complex (composed of gamma, delta, delta', psi and chi chains) and with the beta chain to form the complete DNA polymerase III complex.</text>
</comment>
<gene>
    <name evidence="18" type="primary">dnaQ</name>
    <name evidence="20" type="ORF">EY643_10010</name>
</gene>
<feature type="binding site" evidence="17">
    <location>
        <position position="158"/>
    </location>
    <ligand>
        <name>a divalent metal cation</name>
        <dbReference type="ChEBI" id="CHEBI:60240"/>
        <label>1</label>
        <note>catalytic</note>
    </ligand>
</feature>
<reference evidence="20 21" key="1">
    <citation type="submission" date="2019-02" db="EMBL/GenBank/DDBJ databases">
        <authorList>
            <person name="Li S.-H."/>
        </authorList>
    </citation>
    <scope>NUCLEOTIDE SEQUENCE [LARGE SCALE GENOMIC DNA]</scope>
    <source>
        <strain evidence="20 21">IMCC14385</strain>
    </source>
</reference>
<evidence type="ECO:0000313" key="21">
    <source>
        <dbReference type="Proteomes" id="UP000326287"/>
    </source>
</evidence>
<dbReference type="EMBL" id="CP036422">
    <property type="protein sequence ID" value="QFU75969.1"/>
    <property type="molecule type" value="Genomic_DNA"/>
</dbReference>
<dbReference type="GO" id="GO:0003677">
    <property type="term" value="F:DNA binding"/>
    <property type="evidence" value="ECO:0007669"/>
    <property type="project" value="InterPro"/>
</dbReference>
<feature type="binding site" evidence="17">
    <location>
        <position position="7"/>
    </location>
    <ligand>
        <name>a divalent metal cation</name>
        <dbReference type="ChEBI" id="CHEBI:60240"/>
        <label>1</label>
        <note>catalytic</note>
    </ligand>
</feature>
<feature type="binding site" evidence="16">
    <location>
        <position position="57"/>
    </location>
    <ligand>
        <name>substrate</name>
    </ligand>
</feature>
<dbReference type="NCBIfam" id="NF004316">
    <property type="entry name" value="PRK05711.1"/>
    <property type="match status" value="1"/>
</dbReference>
<feature type="binding site" evidence="17">
    <location>
        <position position="9"/>
    </location>
    <ligand>
        <name>a divalent metal cation</name>
        <dbReference type="ChEBI" id="CHEBI:60240"/>
        <label>1</label>
        <note>catalytic</note>
    </ligand>
</feature>
<dbReference type="AlphaFoldDB" id="A0A5P9NK51"/>
<evidence type="ECO:0000256" key="1">
    <source>
        <dbReference type="ARBA" id="ARBA00001936"/>
    </source>
</evidence>
<dbReference type="GO" id="GO:0008408">
    <property type="term" value="F:3'-5' exonuclease activity"/>
    <property type="evidence" value="ECO:0007669"/>
    <property type="project" value="TreeGrafter"/>
</dbReference>
<dbReference type="PANTHER" id="PTHR30231:SF41">
    <property type="entry name" value="DNA POLYMERASE III SUBUNIT EPSILON"/>
    <property type="match status" value="1"/>
</dbReference>
<dbReference type="Gene3D" id="3.30.420.10">
    <property type="entry name" value="Ribonuclease H-like superfamily/Ribonuclease H"/>
    <property type="match status" value="1"/>
</dbReference>
<dbReference type="EC" id="2.7.7.7" evidence="2 18"/>
<evidence type="ECO:0000256" key="3">
    <source>
        <dbReference type="ARBA" id="ARBA00020352"/>
    </source>
</evidence>
<dbReference type="FunFam" id="3.30.420.10:FF:000012">
    <property type="entry name" value="DNA polymerase III subunit epsilon"/>
    <property type="match status" value="1"/>
</dbReference>
<protein>
    <recommendedName>
        <fullName evidence="3 18">DNA polymerase III subunit epsilon</fullName>
        <ecNumber evidence="2 18">2.7.7.7</ecNumber>
    </recommendedName>
</protein>
<dbReference type="NCBIfam" id="TIGR00573">
    <property type="entry name" value="dnaq"/>
    <property type="match status" value="1"/>
</dbReference>
<evidence type="ECO:0000256" key="2">
    <source>
        <dbReference type="ARBA" id="ARBA00012417"/>
    </source>
</evidence>
<dbReference type="KEGG" id="halc:EY643_10010"/>
<dbReference type="InterPro" id="IPR013520">
    <property type="entry name" value="Ribonucl_H"/>
</dbReference>
<comment type="function">
    <text evidence="18">DNA polymerase III is a complex, multichain enzyme responsible for most of the replicative synthesis in bacteria. The epsilon subunit contain the editing function and is a proofreading 3'-5' exonuclease.</text>
</comment>
<keyword evidence="8 17" id="KW-0479">Metal-binding</keyword>
<comment type="cofactor">
    <cofactor evidence="1 18">
        <name>Mn(2+)</name>
        <dbReference type="ChEBI" id="CHEBI:29035"/>
    </cofactor>
</comment>
<evidence type="ECO:0000256" key="4">
    <source>
        <dbReference type="ARBA" id="ARBA00022679"/>
    </source>
</evidence>
<evidence type="ECO:0000256" key="18">
    <source>
        <dbReference type="RuleBase" id="RU364087"/>
    </source>
</evidence>
<evidence type="ECO:0000256" key="12">
    <source>
        <dbReference type="ARBA" id="ARBA00022932"/>
    </source>
</evidence>
<dbReference type="InterPro" id="IPR006309">
    <property type="entry name" value="DnaQ_proteo"/>
</dbReference>
<dbReference type="GO" id="GO:0045004">
    <property type="term" value="P:DNA replication proofreading"/>
    <property type="evidence" value="ECO:0007669"/>
    <property type="project" value="TreeGrafter"/>
</dbReference>
<dbReference type="Proteomes" id="UP000326287">
    <property type="component" value="Chromosome"/>
</dbReference>
<dbReference type="GO" id="GO:0046872">
    <property type="term" value="F:metal ion binding"/>
    <property type="evidence" value="ECO:0007669"/>
    <property type="project" value="UniProtKB-KW"/>
</dbReference>
<keyword evidence="12 18" id="KW-0239">DNA-directed DNA polymerase</keyword>
<feature type="binding site" evidence="16">
    <location>
        <position position="7"/>
    </location>
    <ligand>
        <name>substrate</name>
    </ligand>
</feature>
<dbReference type="InterPro" id="IPR012337">
    <property type="entry name" value="RNaseH-like_sf"/>
</dbReference>
<feature type="binding site" evidence="16">
    <location>
        <position position="9"/>
    </location>
    <ligand>
        <name>substrate</name>
    </ligand>
</feature>
<name>A0A5P9NK51_9GAMM</name>
<dbReference type="InterPro" id="IPR006054">
    <property type="entry name" value="DnaQ"/>
</dbReference>
<keyword evidence="13 17" id="KW-0464">Manganese</keyword>
<comment type="catalytic activity">
    <reaction evidence="14 18">
        <text>DNA(n) + a 2'-deoxyribonucleoside 5'-triphosphate = DNA(n+1) + diphosphate</text>
        <dbReference type="Rhea" id="RHEA:22508"/>
        <dbReference type="Rhea" id="RHEA-COMP:17339"/>
        <dbReference type="Rhea" id="RHEA-COMP:17340"/>
        <dbReference type="ChEBI" id="CHEBI:33019"/>
        <dbReference type="ChEBI" id="CHEBI:61560"/>
        <dbReference type="ChEBI" id="CHEBI:173112"/>
        <dbReference type="EC" id="2.7.7.7"/>
    </reaction>
</comment>
<keyword evidence="7 18" id="KW-0540">Nuclease</keyword>
<keyword evidence="21" id="KW-1185">Reference proteome</keyword>
<evidence type="ECO:0000256" key="6">
    <source>
        <dbReference type="ARBA" id="ARBA00022705"/>
    </source>
</evidence>
<dbReference type="RefSeq" id="WP_152662075.1">
    <property type="nucleotide sequence ID" value="NZ_CP036422.1"/>
</dbReference>
<feature type="active site" description="Proton acceptor" evidence="15">
    <location>
        <position position="153"/>
    </location>
</feature>
<keyword evidence="5 18" id="KW-0548">Nucleotidyltransferase</keyword>
<dbReference type="PANTHER" id="PTHR30231">
    <property type="entry name" value="DNA POLYMERASE III SUBUNIT EPSILON"/>
    <property type="match status" value="1"/>
</dbReference>
<dbReference type="SUPFAM" id="SSF53098">
    <property type="entry name" value="Ribonuclease H-like"/>
    <property type="match status" value="1"/>
</dbReference>
<dbReference type="OrthoDB" id="9804290at2"/>
<evidence type="ECO:0000256" key="13">
    <source>
        <dbReference type="ARBA" id="ARBA00023211"/>
    </source>
</evidence>
<evidence type="ECO:0000256" key="15">
    <source>
        <dbReference type="PIRSR" id="PIRSR606309-1"/>
    </source>
</evidence>
<accession>A0A5P9NK51</accession>
<dbReference type="GO" id="GO:0005829">
    <property type="term" value="C:cytosol"/>
    <property type="evidence" value="ECO:0007669"/>
    <property type="project" value="TreeGrafter"/>
</dbReference>
<evidence type="ECO:0000313" key="20">
    <source>
        <dbReference type="EMBL" id="QFU75969.1"/>
    </source>
</evidence>
<evidence type="ECO:0000256" key="17">
    <source>
        <dbReference type="PIRSR" id="PIRSR606309-3"/>
    </source>
</evidence>
<evidence type="ECO:0000256" key="10">
    <source>
        <dbReference type="ARBA" id="ARBA00022839"/>
    </source>
</evidence>
<sequence>MRQIVLDTETTGLEVSQGHRIIEIGCVELDSRQLTGNHFHVYINPEREIDQGAIEVHGITNEYLADKPLFAQVAQEFFDFVNGAELVIHNAPFDIGFLDAELKRVGKQFPPLAQVCSVVDSLILARGKHPGQRNNLDALCSRYMVDNSSRELHGALLDAEILADVYLAMTGGQTALSLSDSDGDSDGSNRGERIVRLGQDRASLPVIEPCAEELAAHEAQLEAIAAGNGGKVLWRDLT</sequence>
<dbReference type="GO" id="GO:0003887">
    <property type="term" value="F:DNA-directed DNA polymerase activity"/>
    <property type="evidence" value="ECO:0007669"/>
    <property type="project" value="UniProtKB-KW"/>
</dbReference>
<evidence type="ECO:0000256" key="16">
    <source>
        <dbReference type="PIRSR" id="PIRSR606309-2"/>
    </source>
</evidence>
<evidence type="ECO:0000256" key="5">
    <source>
        <dbReference type="ARBA" id="ARBA00022695"/>
    </source>
</evidence>
<keyword evidence="6 18" id="KW-0235">DNA replication</keyword>